<reference evidence="4" key="1">
    <citation type="submission" date="2022-07" db="EMBL/GenBank/DDBJ databases">
        <title>Genome analysis of Parmales, a sister group of diatoms, reveals the evolutionary specialization of diatoms from phago-mixotrophs to photoautotrophs.</title>
        <authorList>
            <person name="Ban H."/>
            <person name="Sato S."/>
            <person name="Yoshikawa S."/>
            <person name="Kazumasa Y."/>
            <person name="Nakamura Y."/>
            <person name="Ichinomiya M."/>
            <person name="Saitoh K."/>
            <person name="Sato N."/>
            <person name="Blanc-Mathieu R."/>
            <person name="Endo H."/>
            <person name="Kuwata A."/>
            <person name="Ogata H."/>
        </authorList>
    </citation>
    <scope>NUCLEOTIDE SEQUENCE</scope>
</reference>
<organism evidence="4 5">
    <name type="scientific">Triparma retinervis</name>
    <dbReference type="NCBI Taxonomy" id="2557542"/>
    <lineage>
        <taxon>Eukaryota</taxon>
        <taxon>Sar</taxon>
        <taxon>Stramenopiles</taxon>
        <taxon>Ochrophyta</taxon>
        <taxon>Bolidophyceae</taxon>
        <taxon>Parmales</taxon>
        <taxon>Triparmaceae</taxon>
        <taxon>Triparma</taxon>
    </lineage>
</organism>
<accession>A0A9W7DRJ5</accession>
<feature type="domain" description="EGF-like" evidence="3">
    <location>
        <begin position="233"/>
        <end position="267"/>
    </location>
</feature>
<dbReference type="PANTHER" id="PTHR24035">
    <property type="entry name" value="MULTIPLE EPIDERMAL GROWTH FACTOR-LIKE DOMAINS PROTEIN"/>
    <property type="match status" value="1"/>
</dbReference>
<dbReference type="CDD" id="cd00055">
    <property type="entry name" value="EGF_Lam"/>
    <property type="match status" value="1"/>
</dbReference>
<name>A0A9W7DRJ5_9STRA</name>
<comment type="caution">
    <text evidence="2">Lacks conserved residue(s) required for the propagation of feature annotation.</text>
</comment>
<evidence type="ECO:0000313" key="5">
    <source>
        <dbReference type="Proteomes" id="UP001165082"/>
    </source>
</evidence>
<gene>
    <name evidence="4" type="ORF">TrRE_jg12444</name>
</gene>
<evidence type="ECO:0000256" key="2">
    <source>
        <dbReference type="PROSITE-ProRule" id="PRU00076"/>
    </source>
</evidence>
<dbReference type="AlphaFoldDB" id="A0A9W7DRJ5"/>
<sequence>MATECAGVGVCDYVSGLCTCPLGFTGQACERLACPKDCNGRGTCQTVRNAGFTYGRDLSVAYSSGDGKGPQYNNWDHSSTTMCVCDIGFTGPDCSTRICPKGDDPMTSGQNYREITLETGATSGLLGGYFKFNFQGETVRFSANSSNWTSTQCDSDIESLPNVASVTCVRAAANPARLSANYTIKFIAWPAIPHENNIYSHSGNPNLMDFSCDVSEVAGTAAGAFCKLYDSKAINIREYLPCSGRGICDASTAQCTCSAGFDGVDCQTSSTQVSTATSSDDILLLYSTSGGYTGNALKLKTDRAASTDFNLIYAETNSLASYQLKGNGDVLMHQGGLTITAGGETITAGGLVITAGGQTVTGGGLTVAGGGSTVSGGLVVKAGGQTMEGTDGLHILGGGATIKTTSRTDTGLEVFANGDKRAATSSVFRVRADTNATSDPDSADNFALIEAIIGKYDIANKRNLAANQTIFRVTAQPKTEIHVGGLDVKAGGQTIRAGGLVVTAGGVTISSGDLVLASGTMSTTGFSSSSITTFSAAVNAAGQTLTLTGATVEGAMNFKNGFTSEGVTTFSNKVSLALQTVTLGTTAFKGTSDFSGGATT</sequence>
<dbReference type="EMBL" id="BRXZ01004600">
    <property type="protein sequence ID" value="GMH52097.1"/>
    <property type="molecule type" value="Genomic_DNA"/>
</dbReference>
<dbReference type="InterPro" id="IPR013111">
    <property type="entry name" value="EGF_extracell"/>
</dbReference>
<evidence type="ECO:0000313" key="4">
    <source>
        <dbReference type="EMBL" id="GMH52097.1"/>
    </source>
</evidence>
<dbReference type="InterPro" id="IPR052108">
    <property type="entry name" value="MEGF/SIB"/>
</dbReference>
<evidence type="ECO:0000259" key="3">
    <source>
        <dbReference type="PROSITE" id="PS50026"/>
    </source>
</evidence>
<keyword evidence="2" id="KW-0245">EGF-like domain</keyword>
<proteinExistence type="predicted"/>
<protein>
    <recommendedName>
        <fullName evidence="3">EGF-like domain-containing protein</fullName>
    </recommendedName>
</protein>
<evidence type="ECO:0000256" key="1">
    <source>
        <dbReference type="ARBA" id="ARBA00023157"/>
    </source>
</evidence>
<keyword evidence="5" id="KW-1185">Reference proteome</keyword>
<dbReference type="PROSITE" id="PS00022">
    <property type="entry name" value="EGF_1"/>
    <property type="match status" value="2"/>
</dbReference>
<dbReference type="InterPro" id="IPR002049">
    <property type="entry name" value="LE_dom"/>
</dbReference>
<dbReference type="SMART" id="SM00181">
    <property type="entry name" value="EGF"/>
    <property type="match status" value="3"/>
</dbReference>
<dbReference type="PROSITE" id="PS01186">
    <property type="entry name" value="EGF_2"/>
    <property type="match status" value="2"/>
</dbReference>
<dbReference type="Pfam" id="PF07974">
    <property type="entry name" value="EGF_2"/>
    <property type="match status" value="1"/>
</dbReference>
<dbReference type="Gene3D" id="2.10.25.10">
    <property type="entry name" value="Laminin"/>
    <property type="match status" value="2"/>
</dbReference>
<feature type="non-terminal residue" evidence="4">
    <location>
        <position position="600"/>
    </location>
</feature>
<comment type="caution">
    <text evidence="4">The sequence shown here is derived from an EMBL/GenBank/DDBJ whole genome shotgun (WGS) entry which is preliminary data.</text>
</comment>
<dbReference type="InterPro" id="IPR000742">
    <property type="entry name" value="EGF"/>
</dbReference>
<keyword evidence="1 2" id="KW-1015">Disulfide bond</keyword>
<dbReference type="PRINTS" id="PR00011">
    <property type="entry name" value="EGFLAMININ"/>
</dbReference>
<dbReference type="OrthoDB" id="6130531at2759"/>
<feature type="disulfide bond" evidence="2">
    <location>
        <begin position="257"/>
        <end position="266"/>
    </location>
</feature>
<dbReference type="Proteomes" id="UP001165082">
    <property type="component" value="Unassembled WGS sequence"/>
</dbReference>
<dbReference type="PROSITE" id="PS50026">
    <property type="entry name" value="EGF_3"/>
    <property type="match status" value="1"/>
</dbReference>